<dbReference type="SMART" id="SM00332">
    <property type="entry name" value="PP2Cc"/>
    <property type="match status" value="1"/>
</dbReference>
<reference evidence="2 3" key="1">
    <citation type="journal article" date="2016" name="Proc. Natl. Acad. Sci. U.S.A.">
        <title>Lipid metabolic changes in an early divergent fungus govern the establishment of a mutualistic symbiosis with endobacteria.</title>
        <authorList>
            <person name="Lastovetsky O.A."/>
            <person name="Gaspar M.L."/>
            <person name="Mondo S.J."/>
            <person name="LaButti K.M."/>
            <person name="Sandor L."/>
            <person name="Grigoriev I.V."/>
            <person name="Henry S.A."/>
            <person name="Pawlowska T.E."/>
        </authorList>
    </citation>
    <scope>NUCLEOTIDE SEQUENCE [LARGE SCALE GENOMIC DNA]</scope>
    <source>
        <strain evidence="2 3">ATCC 52813</strain>
    </source>
</reference>
<evidence type="ECO:0000313" key="3">
    <source>
        <dbReference type="Proteomes" id="UP000242254"/>
    </source>
</evidence>
<dbReference type="CDD" id="cd00143">
    <property type="entry name" value="PP2Cc"/>
    <property type="match status" value="1"/>
</dbReference>
<sequence>MPIPLRVALTAAAGLGAAGSGGYYFLTKTNKQASEPIQTKAEPKHYDWRPFQLLSREEIDNRIRSGQFVSKLEIDRVKAVYTNQLPSNDPVEDNYSINTFQRGLIAGVYDGFNVKLGHIGPHCSRLIKKQLPIYIARELNKDPNTPLSEQEKEEAISKAFSDLDQDIQQRFYDIFPKNLKRTTEKDIRAAIARQPDQKATQAIIDEAINGSCALTVYVKDGIVYSANTGDSRVVIVSQDEQGNWKGRRLVEEESPANPSWRAHMMKQHPPEESDVLIMRNRIFGLIAVGGSFGDIMYKVPVEYQMKVLPYIPYDSYKTFARYHHRIVAHYRTPPYLESKPLTSRHQLQKGDKFIILGTDGLWDELSWDDVRSSRGDQKAAEIMSTWKSNGEPNPATYLIREALLYDAVYKNLRVKEPVEDEQLELSKRLTRKPSRSYRDDITIVVIELDDPSSNSESCPANVGPVHAAEEVDVNVPRLVDPSKVNQSWFSGWIWSRL</sequence>
<evidence type="ECO:0000259" key="1">
    <source>
        <dbReference type="PROSITE" id="PS51746"/>
    </source>
</evidence>
<dbReference type="SUPFAM" id="SSF81606">
    <property type="entry name" value="PP2C-like"/>
    <property type="match status" value="1"/>
</dbReference>
<dbReference type="STRING" id="1340429.A0A2G4T044"/>
<evidence type="ECO:0000313" key="2">
    <source>
        <dbReference type="EMBL" id="PHZ14378.1"/>
    </source>
</evidence>
<dbReference type="PROSITE" id="PS51746">
    <property type="entry name" value="PPM_2"/>
    <property type="match status" value="1"/>
</dbReference>
<dbReference type="Gene3D" id="3.60.40.10">
    <property type="entry name" value="PPM-type phosphatase domain"/>
    <property type="match status" value="1"/>
</dbReference>
<dbReference type="Pfam" id="PF00481">
    <property type="entry name" value="PP2C"/>
    <property type="match status" value="1"/>
</dbReference>
<dbReference type="GO" id="GO:0005739">
    <property type="term" value="C:mitochondrion"/>
    <property type="evidence" value="ECO:0007669"/>
    <property type="project" value="TreeGrafter"/>
</dbReference>
<dbReference type="GO" id="GO:0004741">
    <property type="term" value="F:[pyruvate dehydrogenase (acetyl-transferring)]-phosphatase activity"/>
    <property type="evidence" value="ECO:0007669"/>
    <property type="project" value="TreeGrafter"/>
</dbReference>
<dbReference type="EMBL" id="KZ303846">
    <property type="protein sequence ID" value="PHZ14378.1"/>
    <property type="molecule type" value="Genomic_DNA"/>
</dbReference>
<dbReference type="PANTHER" id="PTHR13832">
    <property type="entry name" value="PROTEIN PHOSPHATASE 2C"/>
    <property type="match status" value="1"/>
</dbReference>
<proteinExistence type="predicted"/>
<gene>
    <name evidence="2" type="ORF">RHIMIDRAFT_250487</name>
</gene>
<dbReference type="GeneID" id="35441717"/>
<keyword evidence="3" id="KW-1185">Reference proteome</keyword>
<dbReference type="InterPro" id="IPR015655">
    <property type="entry name" value="PP2C"/>
</dbReference>
<protein>
    <submittedName>
        <fullName evidence="2">Protein serine/threonine phosphatase 2C</fullName>
    </submittedName>
</protein>
<name>A0A2G4T044_RHIZD</name>
<dbReference type="PANTHER" id="PTHR13832:SF792">
    <property type="entry name" value="GM14286P"/>
    <property type="match status" value="1"/>
</dbReference>
<dbReference type="AlphaFoldDB" id="A0A2G4T044"/>
<feature type="domain" description="PPM-type phosphatase" evidence="1">
    <location>
        <begin position="77"/>
        <end position="448"/>
    </location>
</feature>
<organism evidence="2 3">
    <name type="scientific">Rhizopus microsporus ATCC 52813</name>
    <dbReference type="NCBI Taxonomy" id="1340429"/>
    <lineage>
        <taxon>Eukaryota</taxon>
        <taxon>Fungi</taxon>
        <taxon>Fungi incertae sedis</taxon>
        <taxon>Mucoromycota</taxon>
        <taxon>Mucoromycotina</taxon>
        <taxon>Mucoromycetes</taxon>
        <taxon>Mucorales</taxon>
        <taxon>Mucorineae</taxon>
        <taxon>Rhizopodaceae</taxon>
        <taxon>Rhizopus</taxon>
    </lineage>
</organism>
<dbReference type="RefSeq" id="XP_023468086.1">
    <property type="nucleotide sequence ID" value="XM_023610727.1"/>
</dbReference>
<dbReference type="Proteomes" id="UP000242254">
    <property type="component" value="Unassembled WGS sequence"/>
</dbReference>
<dbReference type="InterPro" id="IPR001932">
    <property type="entry name" value="PPM-type_phosphatase-like_dom"/>
</dbReference>
<accession>A0A2G4T044</accession>
<dbReference type="InterPro" id="IPR036457">
    <property type="entry name" value="PPM-type-like_dom_sf"/>
</dbReference>